<name>A0A419WKW7_9BACT</name>
<gene>
    <name evidence="2" type="ORF">BXY64_4088</name>
</gene>
<protein>
    <submittedName>
        <fullName evidence="2">Uncharacterized protein</fullName>
    </submittedName>
</protein>
<evidence type="ECO:0000313" key="2">
    <source>
        <dbReference type="EMBL" id="RKD96099.1"/>
    </source>
</evidence>
<evidence type="ECO:0000256" key="1">
    <source>
        <dbReference type="SAM" id="SignalP"/>
    </source>
</evidence>
<dbReference type="EMBL" id="RAPQ01000013">
    <property type="protein sequence ID" value="RKD96099.1"/>
    <property type="molecule type" value="Genomic_DNA"/>
</dbReference>
<dbReference type="Proteomes" id="UP000284531">
    <property type="component" value="Unassembled WGS sequence"/>
</dbReference>
<sequence length="234" mass="27003">MKRFRLLLSLCCAVLLVSQVTFAQEKGKKKEKHEVHVKVKVIEDGKETVIDTIFHEHKDHDEIMKIIELKGVPDSLMRKHMVWYSGDDKKHGKHSKKIESFVFSVDSTFDGDAIKMMKKFKFSDEDGNFIFHSGDSCISKDIHIEMLKGGKHKLKVLPFHGKKAEKIIIIQDSDDVEITDEDGVKIIKIKSSGKDNVWIEKHGEHEVEVELTVEEKDGKKVKKIKRKKSKKQKE</sequence>
<dbReference type="AlphaFoldDB" id="A0A419WKW7"/>
<dbReference type="RefSeq" id="WP_147376053.1">
    <property type="nucleotide sequence ID" value="NZ_RAPQ01000013.1"/>
</dbReference>
<feature type="chain" id="PRO_5019284397" evidence="1">
    <location>
        <begin position="24"/>
        <end position="234"/>
    </location>
</feature>
<dbReference type="OrthoDB" id="1119119at2"/>
<feature type="signal peptide" evidence="1">
    <location>
        <begin position="1"/>
        <end position="23"/>
    </location>
</feature>
<proteinExistence type="predicted"/>
<keyword evidence="1" id="KW-0732">Signal</keyword>
<comment type="caution">
    <text evidence="2">The sequence shown here is derived from an EMBL/GenBank/DDBJ whole genome shotgun (WGS) entry which is preliminary data.</text>
</comment>
<organism evidence="2 3">
    <name type="scientific">Marinifilum flexuosum</name>
    <dbReference type="NCBI Taxonomy" id="1117708"/>
    <lineage>
        <taxon>Bacteria</taxon>
        <taxon>Pseudomonadati</taxon>
        <taxon>Bacteroidota</taxon>
        <taxon>Bacteroidia</taxon>
        <taxon>Marinilabiliales</taxon>
        <taxon>Marinifilaceae</taxon>
    </lineage>
</organism>
<evidence type="ECO:0000313" key="3">
    <source>
        <dbReference type="Proteomes" id="UP000284531"/>
    </source>
</evidence>
<keyword evidence="3" id="KW-1185">Reference proteome</keyword>
<reference evidence="2 3" key="1">
    <citation type="submission" date="2018-09" db="EMBL/GenBank/DDBJ databases">
        <title>Genomic Encyclopedia of Archaeal and Bacterial Type Strains, Phase II (KMG-II): from individual species to whole genera.</title>
        <authorList>
            <person name="Goeker M."/>
        </authorList>
    </citation>
    <scope>NUCLEOTIDE SEQUENCE [LARGE SCALE GENOMIC DNA]</scope>
    <source>
        <strain evidence="2 3">DSM 21950</strain>
    </source>
</reference>
<accession>A0A419WKW7</accession>